<proteinExistence type="inferred from homology"/>
<evidence type="ECO:0000313" key="7">
    <source>
        <dbReference type="EMBL" id="VAX36535.1"/>
    </source>
</evidence>
<dbReference type="GO" id="GO:0005829">
    <property type="term" value="C:cytosol"/>
    <property type="evidence" value="ECO:0007669"/>
    <property type="project" value="TreeGrafter"/>
</dbReference>
<evidence type="ECO:0000256" key="5">
    <source>
        <dbReference type="ARBA" id="ARBA00023274"/>
    </source>
</evidence>
<keyword evidence="5" id="KW-0687">Ribonucleoprotein</keyword>
<reference evidence="7" key="1">
    <citation type="submission" date="2018-06" db="EMBL/GenBank/DDBJ databases">
        <authorList>
            <person name="Zhirakovskaya E."/>
        </authorList>
    </citation>
    <scope>NUCLEOTIDE SEQUENCE</scope>
</reference>
<dbReference type="EMBL" id="UOGJ01000099">
    <property type="protein sequence ID" value="VAX36535.1"/>
    <property type="molecule type" value="Genomic_DNA"/>
</dbReference>
<dbReference type="AlphaFoldDB" id="A0A3B1DWJ5"/>
<evidence type="ECO:0008006" key="8">
    <source>
        <dbReference type="Google" id="ProtNLM"/>
    </source>
</evidence>
<keyword evidence="4" id="KW-0689">Ribosomal protein</keyword>
<dbReference type="PANTHER" id="PTHR33398">
    <property type="entry name" value="30S RIBOSOMAL PROTEIN S20"/>
    <property type="match status" value="1"/>
</dbReference>
<protein>
    <recommendedName>
        <fullName evidence="8">SSU ribosomal protein S20p</fullName>
    </recommendedName>
</protein>
<dbReference type="GO" id="GO:0015935">
    <property type="term" value="C:small ribosomal subunit"/>
    <property type="evidence" value="ECO:0007669"/>
    <property type="project" value="TreeGrafter"/>
</dbReference>
<dbReference type="HAMAP" id="MF_00500">
    <property type="entry name" value="Ribosomal_bS20"/>
    <property type="match status" value="1"/>
</dbReference>
<accession>A0A3B1DWJ5</accession>
<evidence type="ECO:0000256" key="2">
    <source>
        <dbReference type="ARBA" id="ARBA00022730"/>
    </source>
</evidence>
<organism evidence="7">
    <name type="scientific">hydrothermal vent metagenome</name>
    <dbReference type="NCBI Taxonomy" id="652676"/>
    <lineage>
        <taxon>unclassified sequences</taxon>
        <taxon>metagenomes</taxon>
        <taxon>ecological metagenomes</taxon>
    </lineage>
</organism>
<evidence type="ECO:0000256" key="1">
    <source>
        <dbReference type="ARBA" id="ARBA00007634"/>
    </source>
</evidence>
<dbReference type="SUPFAM" id="SSF46992">
    <property type="entry name" value="Ribosomal protein S20"/>
    <property type="match status" value="1"/>
</dbReference>
<dbReference type="Gene3D" id="1.20.58.110">
    <property type="entry name" value="Ribosomal protein S20"/>
    <property type="match status" value="1"/>
</dbReference>
<dbReference type="PANTHER" id="PTHR33398:SF1">
    <property type="entry name" value="SMALL RIBOSOMAL SUBUNIT PROTEIN BS20C"/>
    <property type="match status" value="1"/>
</dbReference>
<dbReference type="InterPro" id="IPR036510">
    <property type="entry name" value="Ribosomal_bS20_sf"/>
</dbReference>
<dbReference type="Pfam" id="PF01649">
    <property type="entry name" value="Ribosomal_S20p"/>
    <property type="match status" value="1"/>
</dbReference>
<dbReference type="NCBIfam" id="TIGR00029">
    <property type="entry name" value="S20"/>
    <property type="match status" value="1"/>
</dbReference>
<dbReference type="InterPro" id="IPR002583">
    <property type="entry name" value="Ribosomal_bS20"/>
</dbReference>
<keyword evidence="2" id="KW-0699">rRNA-binding</keyword>
<evidence type="ECO:0000256" key="3">
    <source>
        <dbReference type="ARBA" id="ARBA00022884"/>
    </source>
</evidence>
<comment type="similarity">
    <text evidence="1">Belongs to the bacterial ribosomal protein bS20 family.</text>
</comment>
<feature type="region of interest" description="Disordered" evidence="6">
    <location>
        <begin position="68"/>
        <end position="87"/>
    </location>
</feature>
<name>A0A3B1DWJ5_9ZZZZ</name>
<feature type="region of interest" description="Disordered" evidence="6">
    <location>
        <begin position="1"/>
        <end position="22"/>
    </location>
</feature>
<sequence length="87" mass="10096">MPQRKSGIKELRKNRRSRMHNLDIKTDLRKTIKQFIASVDEKKADEAKTNLKTVYKKLDKASKRNIIHDNTASRRKSKFSKLAASIA</sequence>
<evidence type="ECO:0000256" key="6">
    <source>
        <dbReference type="SAM" id="MobiDB-lite"/>
    </source>
</evidence>
<dbReference type="GO" id="GO:0070181">
    <property type="term" value="F:small ribosomal subunit rRNA binding"/>
    <property type="evidence" value="ECO:0007669"/>
    <property type="project" value="TreeGrafter"/>
</dbReference>
<gene>
    <name evidence="7" type="ORF">MNBD_UNCLBAC01-80</name>
</gene>
<evidence type="ECO:0000256" key="4">
    <source>
        <dbReference type="ARBA" id="ARBA00022980"/>
    </source>
</evidence>
<dbReference type="GO" id="GO:0003735">
    <property type="term" value="F:structural constituent of ribosome"/>
    <property type="evidence" value="ECO:0007669"/>
    <property type="project" value="InterPro"/>
</dbReference>
<keyword evidence="3" id="KW-0694">RNA-binding</keyword>
<dbReference type="GO" id="GO:0006412">
    <property type="term" value="P:translation"/>
    <property type="evidence" value="ECO:0007669"/>
    <property type="project" value="InterPro"/>
</dbReference>